<name>A0AAD9LLZ2_9STRA</name>
<organism evidence="4 5">
    <name type="scientific">Phytophthora citrophthora</name>
    <dbReference type="NCBI Taxonomy" id="4793"/>
    <lineage>
        <taxon>Eukaryota</taxon>
        <taxon>Sar</taxon>
        <taxon>Stramenopiles</taxon>
        <taxon>Oomycota</taxon>
        <taxon>Peronosporomycetes</taxon>
        <taxon>Peronosporales</taxon>
        <taxon>Peronosporaceae</taxon>
        <taxon>Phytophthora</taxon>
    </lineage>
</organism>
<feature type="region of interest" description="Disordered" evidence="3">
    <location>
        <begin position="73"/>
        <end position="96"/>
    </location>
</feature>
<feature type="region of interest" description="Disordered" evidence="3">
    <location>
        <begin position="1"/>
        <end position="57"/>
    </location>
</feature>
<dbReference type="InterPro" id="IPR052254">
    <property type="entry name" value="CUL4-DDB1_E3_ligase_receptor"/>
</dbReference>
<evidence type="ECO:0000256" key="2">
    <source>
        <dbReference type="ARBA" id="ARBA00022737"/>
    </source>
</evidence>
<keyword evidence="1" id="KW-0853">WD repeat</keyword>
<proteinExistence type="predicted"/>
<keyword evidence="2" id="KW-0677">Repeat</keyword>
<evidence type="ECO:0000256" key="3">
    <source>
        <dbReference type="SAM" id="MobiDB-lite"/>
    </source>
</evidence>
<dbReference type="Proteomes" id="UP001259832">
    <property type="component" value="Unassembled WGS sequence"/>
</dbReference>
<reference evidence="4" key="1">
    <citation type="submission" date="2023-08" db="EMBL/GenBank/DDBJ databases">
        <title>Reference Genome Resource for the Citrus Pathogen Phytophthora citrophthora.</title>
        <authorList>
            <person name="Moller H."/>
            <person name="Coetzee B."/>
            <person name="Rose L.J."/>
            <person name="Van Niekerk J.M."/>
        </authorList>
    </citation>
    <scope>NUCLEOTIDE SEQUENCE</scope>
    <source>
        <strain evidence="4">STE-U-9442</strain>
    </source>
</reference>
<feature type="compositionally biased region" description="Basic residues" evidence="3">
    <location>
        <begin position="1"/>
        <end position="11"/>
    </location>
</feature>
<comment type="caution">
    <text evidence="4">The sequence shown here is derived from an EMBL/GenBank/DDBJ whole genome shotgun (WGS) entry which is preliminary data.</text>
</comment>
<dbReference type="GO" id="GO:0080008">
    <property type="term" value="C:Cul4-RING E3 ubiquitin ligase complex"/>
    <property type="evidence" value="ECO:0007669"/>
    <property type="project" value="TreeGrafter"/>
</dbReference>
<dbReference type="AlphaFoldDB" id="A0AAD9LLZ2"/>
<evidence type="ECO:0000313" key="5">
    <source>
        <dbReference type="Proteomes" id="UP001259832"/>
    </source>
</evidence>
<dbReference type="SUPFAM" id="SSF50998">
    <property type="entry name" value="Quinoprotein alcohol dehydrogenase-like"/>
    <property type="match status" value="1"/>
</dbReference>
<dbReference type="InterPro" id="IPR011047">
    <property type="entry name" value="Quinoprotein_ADH-like_sf"/>
</dbReference>
<gene>
    <name evidence="4" type="ORF">P3T76_008277</name>
</gene>
<protein>
    <submittedName>
        <fullName evidence="4">Uncharacterized protein</fullName>
    </submittedName>
</protein>
<feature type="compositionally biased region" description="Basic and acidic residues" evidence="3">
    <location>
        <begin position="77"/>
        <end position="86"/>
    </location>
</feature>
<dbReference type="EMBL" id="JASMQC010000015">
    <property type="protein sequence ID" value="KAK1939954.1"/>
    <property type="molecule type" value="Genomic_DNA"/>
</dbReference>
<sequence length="539" mass="60390">MAHGRRKKRRVAATTPQEEEAARQRFLEALEAQRANARNQDATEPAETQATATAAEALPGFYYDETKRRYFRSTPASERRQQEKLEMQQQKQQIHDQKVEFQTKARRSHGINGHNWVAYMAQRQSNYTWSARNRDIRDLMPKMLSDFLSSQVVKSQEMEINGRLTALALHPRASNLGALGGEFNCDQVFEATSSGRLDILGLQRLPPSESPTQRALPICNFNIQGVITSLQWRPVQELDILVCQLESGQRSLPRTSPGRVCLLRVGDQETRGVALVSTARMKRLDFPDPWTAKWYDSSNLLMMDMGCLLDPTDTGKFCVGYGGRKLTAAYVDGVADNSEMLLAPFGKISSAVHAQSFFPTGNVVLNGTKSGGLWGWDTRTPRRIFEWEEEVTPDRPAGSVLDVHMLSDCRRAVVQRSNGELRVVDLRSSKPVVEFMAGAPKRYLPSLRCAIDSNESVVVAGGDAQRPLAVNSFDLRDGRCVSSVEVQNNAQTEKRSTLVQQVQLKSGHYGSRYENTPEIWAISRNELYVCSGRTDNSDE</sequence>
<dbReference type="InterPro" id="IPR015943">
    <property type="entry name" value="WD40/YVTN_repeat-like_dom_sf"/>
</dbReference>
<dbReference type="PANTHER" id="PTHR44472">
    <property type="entry name" value="DDB1- AND CUL4-ASSOCIATED FACTOR 4-RELATED"/>
    <property type="match status" value="1"/>
</dbReference>
<evidence type="ECO:0000256" key="1">
    <source>
        <dbReference type="ARBA" id="ARBA00022574"/>
    </source>
</evidence>
<dbReference type="Gene3D" id="2.130.10.10">
    <property type="entry name" value="YVTN repeat-like/Quinoprotein amine dehydrogenase"/>
    <property type="match status" value="1"/>
</dbReference>
<dbReference type="PANTHER" id="PTHR44472:SF1">
    <property type="entry name" value="DDB1 AND CUL4 ASSOCIATED FACTOR 4"/>
    <property type="match status" value="1"/>
</dbReference>
<accession>A0AAD9LLZ2</accession>
<feature type="compositionally biased region" description="Low complexity" evidence="3">
    <location>
        <begin position="42"/>
        <end position="57"/>
    </location>
</feature>
<keyword evidence="5" id="KW-1185">Reference proteome</keyword>
<evidence type="ECO:0000313" key="4">
    <source>
        <dbReference type="EMBL" id="KAK1939954.1"/>
    </source>
</evidence>